<feature type="domain" description="HTH araC/xylS-type" evidence="7">
    <location>
        <begin position="235"/>
        <end position="333"/>
    </location>
</feature>
<keyword evidence="3 9" id="KW-0238">DNA-binding</keyword>
<dbReference type="InterPro" id="IPR009057">
    <property type="entry name" value="Homeodomain-like_sf"/>
</dbReference>
<dbReference type="InterPro" id="IPR001789">
    <property type="entry name" value="Sig_transdc_resp-reg_receiver"/>
</dbReference>
<evidence type="ECO:0000313" key="10">
    <source>
        <dbReference type="Proteomes" id="UP001198242"/>
    </source>
</evidence>
<comment type="caution">
    <text evidence="6">Lacks conserved residue(s) required for the propagation of feature annotation.</text>
</comment>
<dbReference type="PROSITE" id="PS01124">
    <property type="entry name" value="HTH_ARAC_FAMILY_2"/>
    <property type="match status" value="1"/>
</dbReference>
<dbReference type="SMART" id="SM00342">
    <property type="entry name" value="HTH_ARAC"/>
    <property type="match status" value="1"/>
</dbReference>
<dbReference type="EMBL" id="JAJEQM010000012">
    <property type="protein sequence ID" value="MCC2210974.1"/>
    <property type="molecule type" value="Genomic_DNA"/>
</dbReference>
<comment type="caution">
    <text evidence="9">The sequence shown here is derived from an EMBL/GenBank/DDBJ whole genome shotgun (WGS) entry which is preliminary data.</text>
</comment>
<keyword evidence="4" id="KW-0804">Transcription</keyword>
<dbReference type="Gene3D" id="3.40.50.2300">
    <property type="match status" value="1"/>
</dbReference>
<evidence type="ECO:0000313" key="9">
    <source>
        <dbReference type="EMBL" id="MCC2210974.1"/>
    </source>
</evidence>
<dbReference type="Pfam" id="PF00072">
    <property type="entry name" value="Response_reg"/>
    <property type="match status" value="1"/>
</dbReference>
<organism evidence="9 10">
    <name type="scientific">Hominilimicola fabiformis</name>
    <dbReference type="NCBI Taxonomy" id="2885356"/>
    <lineage>
        <taxon>Bacteria</taxon>
        <taxon>Bacillati</taxon>
        <taxon>Bacillota</taxon>
        <taxon>Clostridia</taxon>
        <taxon>Eubacteriales</taxon>
        <taxon>Oscillospiraceae</taxon>
        <taxon>Hominilimicola</taxon>
    </lineage>
</organism>
<dbReference type="InterPro" id="IPR020449">
    <property type="entry name" value="Tscrpt_reg_AraC-type_HTH"/>
</dbReference>
<reference evidence="9 10" key="1">
    <citation type="submission" date="2021-10" db="EMBL/GenBank/DDBJ databases">
        <title>Anaerobic single-cell dispensing facilitates the cultivation of human gut bacteria.</title>
        <authorList>
            <person name="Afrizal A."/>
        </authorList>
    </citation>
    <scope>NUCLEOTIDE SEQUENCE [LARGE SCALE GENOMIC DNA]</scope>
    <source>
        <strain evidence="9 10">CLA-AA-H232</strain>
    </source>
</reference>
<dbReference type="SUPFAM" id="SSF46689">
    <property type="entry name" value="Homeodomain-like"/>
    <property type="match status" value="2"/>
</dbReference>
<protein>
    <recommendedName>
        <fullName evidence="1">Stage 0 sporulation protein A homolog</fullName>
    </recommendedName>
</protein>
<dbReference type="RefSeq" id="WP_308456627.1">
    <property type="nucleotide sequence ID" value="NZ_JAJEQM010000012.1"/>
</dbReference>
<dbReference type="InterPro" id="IPR018060">
    <property type="entry name" value="HTH_AraC"/>
</dbReference>
<evidence type="ECO:0000256" key="5">
    <source>
        <dbReference type="ARBA" id="ARBA00024867"/>
    </source>
</evidence>
<keyword evidence="2" id="KW-0805">Transcription regulation</keyword>
<dbReference type="GO" id="GO:0043565">
    <property type="term" value="F:sequence-specific DNA binding"/>
    <property type="evidence" value="ECO:0007669"/>
    <property type="project" value="InterPro"/>
</dbReference>
<name>A0AAE3DZK4_9FIRM</name>
<evidence type="ECO:0000259" key="7">
    <source>
        <dbReference type="PROSITE" id="PS01124"/>
    </source>
</evidence>
<evidence type="ECO:0000256" key="6">
    <source>
        <dbReference type="PROSITE-ProRule" id="PRU00169"/>
    </source>
</evidence>
<dbReference type="SUPFAM" id="SSF52172">
    <property type="entry name" value="CheY-like"/>
    <property type="match status" value="1"/>
</dbReference>
<evidence type="ECO:0000256" key="4">
    <source>
        <dbReference type="ARBA" id="ARBA00023163"/>
    </source>
</evidence>
<dbReference type="SMART" id="SM00448">
    <property type="entry name" value="REC"/>
    <property type="match status" value="1"/>
</dbReference>
<comment type="function">
    <text evidence="5">May play the central regulatory role in sporulation. It may be an element of the effector pathway responsible for the activation of sporulation genes in response to nutritional stress. Spo0A may act in concert with spo0H (a sigma factor) to control the expression of some genes that are critical to the sporulation process.</text>
</comment>
<dbReference type="PROSITE" id="PS50110">
    <property type="entry name" value="RESPONSE_REGULATORY"/>
    <property type="match status" value="1"/>
</dbReference>
<dbReference type="Gene3D" id="1.10.10.60">
    <property type="entry name" value="Homeodomain-like"/>
    <property type="match status" value="2"/>
</dbReference>
<sequence>MYKVLLVFKDENIAEKIKRMNIWGENSEFEISAVAKDGAAAYDEVKKQHYDLAVMQTDIDGMDGLQLLRHIRGERLCSCVVLFSSEPNFENARQGIIYGAFDYLTEPLTEKSFCSIFDRIENRTDKKEEVYHSEEILSCIEQHGGNLEKQLADTRTDIYNIATDNVLAENAVISTYDNVVNELFKQNEWLDLYIPHIDVKEYVGIERTEDAERTVIETANEVWELYPKVQNPQMQDVILYILNNPESDLKQKTIASKLYMNSSYLSTVFATQTGMRFVDYITTVRLKRAGWLLKNTEMKITEIALRLDYKDVGYFSQLFKKQYGIVPSQYRLPDNYNYQI</sequence>
<evidence type="ECO:0000259" key="8">
    <source>
        <dbReference type="PROSITE" id="PS50110"/>
    </source>
</evidence>
<gene>
    <name evidence="9" type="ORF">LKE05_09265</name>
</gene>
<dbReference type="PANTHER" id="PTHR43280">
    <property type="entry name" value="ARAC-FAMILY TRANSCRIPTIONAL REGULATOR"/>
    <property type="match status" value="1"/>
</dbReference>
<dbReference type="GO" id="GO:0000160">
    <property type="term" value="P:phosphorelay signal transduction system"/>
    <property type="evidence" value="ECO:0007669"/>
    <property type="project" value="InterPro"/>
</dbReference>
<dbReference type="GO" id="GO:0003700">
    <property type="term" value="F:DNA-binding transcription factor activity"/>
    <property type="evidence" value="ECO:0007669"/>
    <property type="project" value="InterPro"/>
</dbReference>
<accession>A0AAE3DZK4</accession>
<dbReference type="PRINTS" id="PR00032">
    <property type="entry name" value="HTHARAC"/>
</dbReference>
<dbReference type="AlphaFoldDB" id="A0AAE3DZK4"/>
<dbReference type="Proteomes" id="UP001198242">
    <property type="component" value="Unassembled WGS sequence"/>
</dbReference>
<dbReference type="Pfam" id="PF12833">
    <property type="entry name" value="HTH_18"/>
    <property type="match status" value="1"/>
</dbReference>
<evidence type="ECO:0000256" key="3">
    <source>
        <dbReference type="ARBA" id="ARBA00023125"/>
    </source>
</evidence>
<feature type="domain" description="Response regulatory" evidence="8">
    <location>
        <begin position="3"/>
        <end position="121"/>
    </location>
</feature>
<keyword evidence="10" id="KW-1185">Reference proteome</keyword>
<dbReference type="InterPro" id="IPR011006">
    <property type="entry name" value="CheY-like_superfamily"/>
</dbReference>
<evidence type="ECO:0000256" key="2">
    <source>
        <dbReference type="ARBA" id="ARBA00023015"/>
    </source>
</evidence>
<dbReference type="PANTHER" id="PTHR43280:SF10">
    <property type="entry name" value="REGULATORY PROTEIN POCR"/>
    <property type="match status" value="1"/>
</dbReference>
<evidence type="ECO:0000256" key="1">
    <source>
        <dbReference type="ARBA" id="ARBA00018672"/>
    </source>
</evidence>
<proteinExistence type="predicted"/>